<keyword evidence="4" id="KW-1185">Reference proteome</keyword>
<feature type="region of interest" description="Disordered" evidence="1">
    <location>
        <begin position="1"/>
        <end position="40"/>
    </location>
</feature>
<feature type="compositionally biased region" description="Gly residues" evidence="1">
    <location>
        <begin position="1"/>
        <end position="14"/>
    </location>
</feature>
<keyword evidence="2" id="KW-0812">Transmembrane</keyword>
<gene>
    <name evidence="3" type="ORF">O3P69_000067</name>
</gene>
<feature type="compositionally biased region" description="Basic residues" evidence="1">
    <location>
        <begin position="224"/>
        <end position="235"/>
    </location>
</feature>
<evidence type="ECO:0000313" key="4">
    <source>
        <dbReference type="Proteomes" id="UP001487740"/>
    </source>
</evidence>
<keyword evidence="2" id="KW-0472">Membrane</keyword>
<dbReference type="AlphaFoldDB" id="A0AAW0UXE8"/>
<name>A0AAW0UXE8_SCYPA</name>
<evidence type="ECO:0000256" key="2">
    <source>
        <dbReference type="SAM" id="Phobius"/>
    </source>
</evidence>
<accession>A0AAW0UXE8</accession>
<feature type="transmembrane region" description="Helical" evidence="2">
    <location>
        <begin position="312"/>
        <end position="329"/>
    </location>
</feature>
<proteinExistence type="predicted"/>
<dbReference type="Proteomes" id="UP001487740">
    <property type="component" value="Unassembled WGS sequence"/>
</dbReference>
<keyword evidence="2" id="KW-1133">Transmembrane helix</keyword>
<sequence>METGGKQGAQGDFGGRWSIQRGRERERESYHHRHRLRQHHQKYREGNVRVLLIPLPVPCSRYCPEDLRGRGGAQNKRAVTSITSRKSVHLVGYWRLRSLSPALGSPPPSENKKLWSFLFFSLKVDKRVRFCQIGLGEEHIGAEKQSLQEPLKPLLNYIPDTSRGKTSENQEGTVILSPFTTLPTGMTEALRARVIPSCRDAQGEGRGGGGGGGVVQEDTVTVHHRLTGNTRHHNARRSEPLRALRRGTTGSGGRVPLTPTDQTTLGTGLAGWEVAGLGRLGLGSLSTTTTTTSRASLNIDPTKELHRCVSRLLLLFLLSFLVFLLFFLLRRRLPQGTLK</sequence>
<feature type="compositionally biased region" description="Basic residues" evidence="1">
    <location>
        <begin position="30"/>
        <end position="40"/>
    </location>
</feature>
<dbReference type="EMBL" id="JARAKH010000005">
    <property type="protein sequence ID" value="KAK8403716.1"/>
    <property type="molecule type" value="Genomic_DNA"/>
</dbReference>
<reference evidence="3 4" key="1">
    <citation type="submission" date="2023-03" db="EMBL/GenBank/DDBJ databases">
        <title>High-quality genome of Scylla paramamosain provides insights in environmental adaptation.</title>
        <authorList>
            <person name="Zhang L."/>
        </authorList>
    </citation>
    <scope>NUCLEOTIDE SEQUENCE [LARGE SCALE GENOMIC DNA]</scope>
    <source>
        <strain evidence="3">LZ_2023a</strain>
        <tissue evidence="3">Muscle</tissue>
    </source>
</reference>
<comment type="caution">
    <text evidence="3">The sequence shown here is derived from an EMBL/GenBank/DDBJ whole genome shotgun (WGS) entry which is preliminary data.</text>
</comment>
<organism evidence="3 4">
    <name type="scientific">Scylla paramamosain</name>
    <name type="common">Mud crab</name>
    <dbReference type="NCBI Taxonomy" id="85552"/>
    <lineage>
        <taxon>Eukaryota</taxon>
        <taxon>Metazoa</taxon>
        <taxon>Ecdysozoa</taxon>
        <taxon>Arthropoda</taxon>
        <taxon>Crustacea</taxon>
        <taxon>Multicrustacea</taxon>
        <taxon>Malacostraca</taxon>
        <taxon>Eumalacostraca</taxon>
        <taxon>Eucarida</taxon>
        <taxon>Decapoda</taxon>
        <taxon>Pleocyemata</taxon>
        <taxon>Brachyura</taxon>
        <taxon>Eubrachyura</taxon>
        <taxon>Portunoidea</taxon>
        <taxon>Portunidae</taxon>
        <taxon>Portuninae</taxon>
        <taxon>Scylla</taxon>
    </lineage>
</organism>
<evidence type="ECO:0000256" key="1">
    <source>
        <dbReference type="SAM" id="MobiDB-lite"/>
    </source>
</evidence>
<evidence type="ECO:0000313" key="3">
    <source>
        <dbReference type="EMBL" id="KAK8403716.1"/>
    </source>
</evidence>
<protein>
    <submittedName>
        <fullName evidence="3">Uncharacterized protein</fullName>
    </submittedName>
</protein>
<feature type="region of interest" description="Disordered" evidence="1">
    <location>
        <begin position="224"/>
        <end position="265"/>
    </location>
</feature>